<name>A0A1W2BQ67_9SPHI</name>
<feature type="compositionally biased region" description="Polar residues" evidence="1">
    <location>
        <begin position="961"/>
        <end position="972"/>
    </location>
</feature>
<dbReference type="Gene3D" id="2.180.10.10">
    <property type="entry name" value="RHS repeat-associated core"/>
    <property type="match status" value="1"/>
</dbReference>
<reference evidence="6" key="1">
    <citation type="submission" date="2017-04" db="EMBL/GenBank/DDBJ databases">
        <authorList>
            <person name="Varghese N."/>
            <person name="Submissions S."/>
        </authorList>
    </citation>
    <scope>NUCLEOTIDE SEQUENCE [LARGE SCALE GENOMIC DNA]</scope>
    <source>
        <strain evidence="6">DSM 12126</strain>
    </source>
</reference>
<evidence type="ECO:0000313" key="6">
    <source>
        <dbReference type="Proteomes" id="UP000192756"/>
    </source>
</evidence>
<dbReference type="InterPro" id="IPR045619">
    <property type="entry name" value="DUF6443"/>
</dbReference>
<feature type="domain" description="DUF6443" evidence="4">
    <location>
        <begin position="102"/>
        <end position="234"/>
    </location>
</feature>
<feature type="compositionally biased region" description="Polar residues" evidence="1">
    <location>
        <begin position="939"/>
        <end position="949"/>
    </location>
</feature>
<evidence type="ECO:0000256" key="2">
    <source>
        <dbReference type="SAM" id="SignalP"/>
    </source>
</evidence>
<sequence>MKLHLNLAPEKAWKYIAVCLLAGFTSANAQQANPVYSVYNNETEIKGIQSVTLTNGFHIPAGKTVRIFTGASFKECVPFLSSLSADQNYVSTRIFKMPKVNAANIDSARSTCEVNQTVQYFDGLGRPLQTVTTQGSPNFKDVVQPVAYDAFGREQFKYLPYVATAGSNGAFKTGAVAAQTAFYTSPSAGVTAINGAFSETRFEASPLNRVLEQGAPGTSWQLSGGHTQRMAYETNVLNEVKLWNVTSNGATSSGAYLPGTLYKMVTKDENWTSGDGKSGTVEEFKDLDGRVVLKRTYNTGEVAHSTYYVYDDLSNLRYVLPPAVSVSTFSEADPVFSQFIYGYHYDGRKRVIEKKIPGKGWEEMVYNKLDQLVLSRDAEQRNSGKWLFTKYDALGRVVVTGLHSNAAERSTLQPLVDAQGTLWENRDNGNSNSTGSGYTNLTLPNTGIETYLTINYYDDYDFHGNSFPPPNGTTQMPAARTKGLQTGSFVYQLGSSTTRYLSVNYYDEEGRIIRTAADNHLGGKDYVDNTWNFAGELTASTRSHTGASGPATTIATRYDYDHMGRKLATMQSINGQPEVVLSKMAYNEIGQLLKKELHSKDNGGSFLQRTDYVYNERGWLNNTTSDQFSMRLKYDVGTFPQYNGNIAHQEWGAGISYPNVYTYDYDKLNRLKSGVSTGVVMSEYLTYDVMGNIASMNRDGAGLSVYDYVGNGNKLNRISGPLATGDYIYDLNGNATTDGRKGVTIGYNILNLPSTVSKPGVLSMSYVYDATGAKLKKVSNMEATSDYVDGIQYTGGVIDFIMTEEGKARNNGGTYVYEYNLTDHLGNVRYTFNQHPSTFALQPLQADNYYPFGKQRVASAGVNKYLYNGKELQNELGQLDYGARFYDPEIGRWNVVDPLAEKFLSVNPYNYTDNNPVNNIDPDGMETYYGQDAQDMFRQMQSRASSQQNDPEDPRKKGRNAVNTPGSIIRKNSVSHVPEGDIKTNQFLEEYLSFLDYTPVGRFASMIRDVTSENTEDAMTASLSAQSYIAGRKLSSPVAKEEISLKKTFEEQVDGLVKLNKGKNSVTIRTEKGATHFDLKGAPHKGTPTPHVQHSYKNVNPKTGQTFLNKDRGPATPITQQQIRLIRKFLEKQK</sequence>
<dbReference type="Pfam" id="PF20041">
    <property type="entry name" value="DUF6443"/>
    <property type="match status" value="1"/>
</dbReference>
<evidence type="ECO:0000259" key="3">
    <source>
        <dbReference type="Pfam" id="PF15529"/>
    </source>
</evidence>
<feature type="chain" id="PRO_5012280628" evidence="2">
    <location>
        <begin position="30"/>
        <end position="1134"/>
    </location>
</feature>
<dbReference type="InterPro" id="IPR022385">
    <property type="entry name" value="Rhs_assc_core"/>
</dbReference>
<gene>
    <name evidence="5" type="ORF">SAMN04488524_2544</name>
</gene>
<dbReference type="InterPro" id="IPR029114">
    <property type="entry name" value="Ntox24"/>
</dbReference>
<evidence type="ECO:0000313" key="5">
    <source>
        <dbReference type="EMBL" id="SMC74991.1"/>
    </source>
</evidence>
<dbReference type="NCBIfam" id="TIGR03696">
    <property type="entry name" value="Rhs_assc_core"/>
    <property type="match status" value="1"/>
</dbReference>
<dbReference type="EMBL" id="FWXT01000001">
    <property type="protein sequence ID" value="SMC74991.1"/>
    <property type="molecule type" value="Genomic_DNA"/>
</dbReference>
<keyword evidence="2" id="KW-0732">Signal</keyword>
<organism evidence="5 6">
    <name type="scientific">Pedobacter africanus</name>
    <dbReference type="NCBI Taxonomy" id="151894"/>
    <lineage>
        <taxon>Bacteria</taxon>
        <taxon>Pseudomonadati</taxon>
        <taxon>Bacteroidota</taxon>
        <taxon>Sphingobacteriia</taxon>
        <taxon>Sphingobacteriales</taxon>
        <taxon>Sphingobacteriaceae</taxon>
        <taxon>Pedobacter</taxon>
    </lineage>
</organism>
<protein>
    <submittedName>
        <fullName evidence="5">RHS repeat-associated core domain-containing protein</fullName>
    </submittedName>
</protein>
<dbReference type="Pfam" id="PF15529">
    <property type="entry name" value="Ntox24"/>
    <property type="match status" value="1"/>
</dbReference>
<feature type="domain" description="Bacterial toxin 24" evidence="3">
    <location>
        <begin position="1076"/>
        <end position="1122"/>
    </location>
</feature>
<dbReference type="RefSeq" id="WP_159451688.1">
    <property type="nucleotide sequence ID" value="NZ_FWXT01000001.1"/>
</dbReference>
<proteinExistence type="predicted"/>
<feature type="region of interest" description="Disordered" evidence="1">
    <location>
        <begin position="939"/>
        <end position="972"/>
    </location>
</feature>
<evidence type="ECO:0000259" key="4">
    <source>
        <dbReference type="Pfam" id="PF20041"/>
    </source>
</evidence>
<dbReference type="STRING" id="151894.SAMN04488524_2544"/>
<accession>A0A1W2BQ67</accession>
<dbReference type="InterPro" id="IPR050708">
    <property type="entry name" value="T6SS_VgrG/RHS"/>
</dbReference>
<keyword evidence="6" id="KW-1185">Reference proteome</keyword>
<feature type="signal peptide" evidence="2">
    <location>
        <begin position="1"/>
        <end position="29"/>
    </location>
</feature>
<evidence type="ECO:0000256" key="1">
    <source>
        <dbReference type="SAM" id="MobiDB-lite"/>
    </source>
</evidence>
<dbReference type="OrthoDB" id="1191296at2"/>
<dbReference type="PANTHER" id="PTHR32305:SF15">
    <property type="entry name" value="PROTEIN RHSA-RELATED"/>
    <property type="match status" value="1"/>
</dbReference>
<dbReference type="PANTHER" id="PTHR32305">
    <property type="match status" value="1"/>
</dbReference>
<dbReference type="AlphaFoldDB" id="A0A1W2BQ67"/>
<dbReference type="Proteomes" id="UP000192756">
    <property type="component" value="Unassembled WGS sequence"/>
</dbReference>